<dbReference type="Gene3D" id="3.30.1010.10">
    <property type="entry name" value="Phosphatidylinositol 3-kinase Catalytic Subunit, Chain A, domain 4"/>
    <property type="match status" value="1"/>
</dbReference>
<reference evidence="22" key="2">
    <citation type="submission" date="2013-12" db="EMBL/GenBank/DDBJ databases">
        <title>Evolution of pathogenesis and genome organization in the Tremellales.</title>
        <authorList>
            <person name="Cuomo C."/>
            <person name="Litvintseva A."/>
            <person name="Heitman J."/>
            <person name="Chen Y."/>
            <person name="Sun S."/>
            <person name="Springer D."/>
            <person name="Dromer F."/>
            <person name="Young S."/>
            <person name="Zeng Q."/>
            <person name="Chapman S."/>
            <person name="Gujja S."/>
            <person name="Saif S."/>
            <person name="Birren B."/>
        </authorList>
    </citation>
    <scope>NUCLEOTIDE SEQUENCE [LARGE SCALE GENOMIC DNA]</scope>
    <source>
        <strain evidence="22">CBS 10435</strain>
    </source>
</reference>
<evidence type="ECO:0000256" key="4">
    <source>
        <dbReference type="ARBA" id="ARBA00012513"/>
    </source>
</evidence>
<comment type="subcellular location">
    <subcellularLocation>
        <location evidence="16">Chromosome</location>
        <location evidence="16">Telomere</location>
    </subcellularLocation>
    <subcellularLocation>
        <location evidence="1 16">Nucleus</location>
    </subcellularLocation>
</comment>
<keyword evidence="16" id="KW-0156">Chromatin regulator</keyword>
<evidence type="ECO:0000259" key="20">
    <source>
        <dbReference type="PROSITE" id="PS51190"/>
    </source>
</evidence>
<dbReference type="PROSITE" id="PS50290">
    <property type="entry name" value="PI3_4_KINASE_3"/>
    <property type="match status" value="1"/>
</dbReference>
<protein>
    <recommendedName>
        <fullName evidence="5 16">Serine/threonine-protein kinase Tel1</fullName>
        <ecNumber evidence="4 16">2.7.11.1</ecNumber>
    </recommendedName>
</protein>
<evidence type="ECO:0000256" key="14">
    <source>
        <dbReference type="ARBA" id="ARBA00047899"/>
    </source>
</evidence>
<dbReference type="InterPro" id="IPR036940">
    <property type="entry name" value="PI3/4_kinase_cat_sf"/>
</dbReference>
<evidence type="ECO:0000256" key="1">
    <source>
        <dbReference type="ARBA" id="ARBA00004123"/>
    </source>
</evidence>
<dbReference type="GO" id="GO:0006281">
    <property type="term" value="P:DNA repair"/>
    <property type="evidence" value="ECO:0007669"/>
    <property type="project" value="InterPro"/>
</dbReference>
<dbReference type="InterPro" id="IPR014009">
    <property type="entry name" value="PIK_FAT"/>
</dbReference>
<comment type="catalytic activity">
    <reaction evidence="15">
        <text>L-seryl-[protein] + ATP = O-phospho-L-seryl-[protein] + ADP + H(+)</text>
        <dbReference type="Rhea" id="RHEA:17989"/>
        <dbReference type="Rhea" id="RHEA-COMP:9863"/>
        <dbReference type="Rhea" id="RHEA-COMP:11604"/>
        <dbReference type="ChEBI" id="CHEBI:15378"/>
        <dbReference type="ChEBI" id="CHEBI:29999"/>
        <dbReference type="ChEBI" id="CHEBI:30616"/>
        <dbReference type="ChEBI" id="CHEBI:83421"/>
        <dbReference type="ChEBI" id="CHEBI:456216"/>
        <dbReference type="EC" id="2.7.11.1"/>
    </reaction>
</comment>
<dbReference type="PROSITE" id="PS00916">
    <property type="entry name" value="PI3_4_KINASE_2"/>
    <property type="match status" value="1"/>
</dbReference>
<dbReference type="EMBL" id="KV700091">
    <property type="protein sequence ID" value="OCF56417.1"/>
    <property type="molecule type" value="Genomic_DNA"/>
</dbReference>
<evidence type="ECO:0000313" key="21">
    <source>
        <dbReference type="EMBL" id="OCF56417.1"/>
    </source>
</evidence>
<dbReference type="GO" id="GO:0006325">
    <property type="term" value="P:chromatin organization"/>
    <property type="evidence" value="ECO:0007669"/>
    <property type="project" value="UniProtKB-KW"/>
</dbReference>
<comment type="function">
    <text evidence="13 16">Serine/threonine protein kinase which activates checkpoint signaling upon genotoxic stresses such as ionizing radiation (IR), ultraviolet light (UV), or DNA replication stalling, thereby acting as a DNA damage sensor. Recognizes the substrate consensus sequence [ST]-Q. Phosphorylates histone H2A to form H2AS128ph (gamma-H2A) at sites of DNA damage, involved in the regulation of DNA damage response mechanism. Required for the control of telomere length and genome stability.</text>
</comment>
<evidence type="ECO:0000256" key="17">
    <source>
        <dbReference type="SAM" id="MobiDB-lite"/>
    </source>
</evidence>
<evidence type="ECO:0000259" key="18">
    <source>
        <dbReference type="PROSITE" id="PS50290"/>
    </source>
</evidence>
<evidence type="ECO:0000256" key="6">
    <source>
        <dbReference type="ARBA" id="ARBA00022527"/>
    </source>
</evidence>
<dbReference type="Pfam" id="PF11640">
    <property type="entry name" value="TAN"/>
    <property type="match status" value="1"/>
</dbReference>
<dbReference type="SMART" id="SM01343">
    <property type="entry name" value="FATC"/>
    <property type="match status" value="1"/>
</dbReference>
<evidence type="ECO:0000256" key="8">
    <source>
        <dbReference type="ARBA" id="ARBA00022741"/>
    </source>
</evidence>
<keyword evidence="7 16" id="KW-0808">Transferase</keyword>
<dbReference type="GO" id="GO:0000781">
    <property type="term" value="C:chromosome, telomeric region"/>
    <property type="evidence" value="ECO:0007669"/>
    <property type="project" value="UniProtKB-SubCell"/>
</dbReference>
<dbReference type="EC" id="2.7.11.1" evidence="4 16"/>
<keyword evidence="9 16" id="KW-0227">DNA damage</keyword>
<dbReference type="SUPFAM" id="SSF48371">
    <property type="entry name" value="ARM repeat"/>
    <property type="match status" value="1"/>
</dbReference>
<dbReference type="Pfam" id="PF02260">
    <property type="entry name" value="FATC"/>
    <property type="match status" value="1"/>
</dbReference>
<keyword evidence="16" id="KW-0779">Telomere</keyword>
<accession>A0A1B9ILN1</accession>
<keyword evidence="10 16" id="KW-0418">Kinase</keyword>
<proteinExistence type="inferred from homology"/>
<dbReference type="PANTHER" id="PTHR37079:SF4">
    <property type="entry name" value="SERINE_THREONINE-PROTEIN KINASE ATM"/>
    <property type="match status" value="1"/>
</dbReference>
<feature type="compositionally biased region" description="Polar residues" evidence="17">
    <location>
        <begin position="901"/>
        <end position="920"/>
    </location>
</feature>
<gene>
    <name evidence="21" type="ORF">L486_06361</name>
</gene>
<evidence type="ECO:0000256" key="5">
    <source>
        <dbReference type="ARBA" id="ARBA00014619"/>
    </source>
</evidence>
<feature type="region of interest" description="Disordered" evidence="17">
    <location>
        <begin position="886"/>
        <end position="920"/>
    </location>
</feature>
<comment type="catalytic activity">
    <reaction evidence="14 16">
        <text>L-threonyl-[protein] + ATP = O-phospho-L-threonyl-[protein] + ADP + H(+)</text>
        <dbReference type="Rhea" id="RHEA:46608"/>
        <dbReference type="Rhea" id="RHEA-COMP:11060"/>
        <dbReference type="Rhea" id="RHEA-COMP:11605"/>
        <dbReference type="ChEBI" id="CHEBI:15378"/>
        <dbReference type="ChEBI" id="CHEBI:30013"/>
        <dbReference type="ChEBI" id="CHEBI:30616"/>
        <dbReference type="ChEBI" id="CHEBI:61977"/>
        <dbReference type="ChEBI" id="CHEBI:456216"/>
        <dbReference type="EC" id="2.7.11.1"/>
    </reaction>
</comment>
<dbReference type="InterPro" id="IPR018936">
    <property type="entry name" value="PI3/4_kinase_CS"/>
</dbReference>
<keyword evidence="6 16" id="KW-0723">Serine/threonine-protein kinase</keyword>
<dbReference type="Pfam" id="PF00454">
    <property type="entry name" value="PI3_PI4_kinase"/>
    <property type="match status" value="1"/>
</dbReference>
<dbReference type="PROSITE" id="PS00915">
    <property type="entry name" value="PI3_4_KINASE_1"/>
    <property type="match status" value="1"/>
</dbReference>
<dbReference type="InterPro" id="IPR038980">
    <property type="entry name" value="ATM_plant"/>
</dbReference>
<evidence type="ECO:0000256" key="15">
    <source>
        <dbReference type="ARBA" id="ARBA00048679"/>
    </source>
</evidence>
<dbReference type="Gene3D" id="1.10.1070.11">
    <property type="entry name" value="Phosphatidylinositol 3-/4-kinase, catalytic domain"/>
    <property type="match status" value="1"/>
</dbReference>
<sequence>MNTVQGLQTALRLSTSEKIKDRTQGIELVREIFSNRENLNAFGETARKEGGAAWIAFYQCLFQTVVMEKKLVVKPGAASTADKRLADAISLIRWMAERTVHMISKKPFLVLFNHMTRLLVFSNQIFPPAALDYTKALRTLLSYPPHLESLDQTSWKILMNICWSAVLGDEVVIDDTAWEDGESVEDEEEVNGGMDIDGYSTQVGSSRRSGRSTISQINTELLTLVPILLSSSTAPLVPPLPSKDNLSASIERPGYTLLLKIHRFLNQYFTETSAHLSVFRSLNILLTELELNCRDDTLSAGLKLLPQLVSLWGTRNKALREQVLIAIRILLPFVTHKTLVEIKHATGVRDTLEKLMDGLSRETINKWGIDALDIGVLRLKSSGSKRGPFELRCIGAGFDFNHEHAMTWAVLELYTDASLYLYESDSLSHPATPTRNGAPSKRRRTENYINSLISSARLGTVKNRLLALQVIIFLCDRHISKLHDEAQLEIRRTMLDLLDEDDEQLQSWAFVGLSILAKISHEYLQDDQMESKYSLDSPSSRLAQRKSEETDWKKVWSHAIRKSSNSNVCRAACHAAYTLLQVDKLDSAQAIKDIHSLLRNVDIQGPVFPYDSVCALLSIALEMAKSDVRLYSLGLENKVLSWLEKCGLTEGPRGTSRKEQQTPADIVRLLASIAGFRHHPLREITIDEVLPDAAIVDRILEETKTKPIRDFLLYGTFPKEPMKDGDTGQSTESYAQALASESLAYLEGRGRRISIFLSSTLSALATDWESIKGAAVPAERIRRCVDLIVIALSFQATIQLNGSVPDSDCIHSAIRLLTAIQPTFLSNGYSIPAQHLIWRGLEPLVNSAVIQEDAWQLLIQPDTQSGIRQDLLPAYRYDTQMTFHVGDRNNVNESKAESGPGPSQTLGLPSQIPPSGSYNFPPTPITPVQSILNRPAPHRLVDQIWLLPTVSAAFKDIFSLCLQLVSNLNSSSAYTNGNSVPAPGDIDDDDFGEIRNVETDAMPLSKEAIECQRTSASLLNTAIALRLKGYMLVSNLQRPYKDPQLVNALLVTEGSRFLEIGKALCVAVNNRWLRLGGDAVELVMDALEEMLRSYAYSRDTGLLNLCLIFIRCSMPVWLDVDGLKSDVGERAIHLVCYFASRIDKGTITSWKVKMGMLRFLEEFLHCDLAKDLWLQGMQDHVETDEEADNSDPLAYLSGSLLDVDARVRLRAVTSASSVFYRAILPLNRHFAFYFQVLNKQPGDDKHFDSFVSHTLWKLNCCIATAQQRSAAVFHLYEIPSITSAYNGHLQSGLKAVSSRLGLSSISELYLPYAIVIIRSQLLGNQLAMKIPHRLYGFPTRKAYSQACLQQVGPFMLAEGYIDFYTSACEASGICVEDSIDQAFASTAAIVYSKAFNPDTAAKQSVQDVMELLSNLPGGDTKKGLNKRLEASIDRIAAHLWELLDLQLSTNEIAVILNEMTSDQSAGSLYLELMTNDTLPIGNTAIDPFAAAQNIIAAYQYLRKQHSSLSTVKMVFNAIIRLTSRINDVFLVSEQRRSLRSLSLLVVLHPEEFQHPTILQAFLREMLAILPQPDICGIALSLVAWGFRQLNSFKGSISNLTDLFVQLGSARIALSETSQLGREVGDGLEDWIIQSARIWTDNENTKVAFQTALALWPETLRGKMTEPYSPFYTDLVNLSKSRTMKDAGELCKQYLRVIKTGTRPEAIETFVQSLFWHLKGKLMENSDMDGINAFLEILYLANGQIRVPPLDSMKLFSSYKNSNLTISSSKQIKDPEATLRSSIVQEVARLIDEPSHQTRSMAYRALQGMLPMIEDLVSSSFLPPNVLGQISALTPIHIPAQNGDDLALDECINQIAWIKHSRSADHWCRELVKILCQVVSTDDRFYQSLQPLLNSSTVSLRFLLPHLIQASLTCGASTHPEITLQRSKILSAHFSMVIQWPSASLGTIHSIIDTILHLRHFQPHYRNGELAYNAWLEIDYVLLSEAAVKCGAYATALLFLELAGDQEGKGFEEGDKRIQKIMYEIYSNVEDPDGFYGIQNHDVRDALLRRLEHEGQSQRAFGWNGAFIETASSNTSNTFLPALHNLHSFGFNRLASSMTHQTGQEGVDEDPFFFELAWRTGDWDLPMGEQLSRTPQGSLYSALRAVHRERDTQAALKIVNESIKVEVDRLSGLGMERMAQIKKTTTDLLCLREAAHWLDNDFQSSLENASNNAGGIAQVPVFANVDRSFDFTNAERLTATQLSLLDSGRQRESKNTLGDLLSPKAELLASLQKTCHLRLAEMAKNDDNIQASVNAITAVQQLEMGRTPSDEAQDAFSQVLWAQNEHGLAIQHARDLVHEAQSRKPANPGRLAVLYGRIAHWTDLAKLKAATEIKSIFDDAWKLAFHSKIPNAEQAKIYYEYACFADDHYTNLSKSSELERLKSYRERRAQESHILGSSKSSSRRESSSKPSKAAQEDQEDERAIKGLESELLAYIKMALRMYAQALALSDAHDDSITQLVSLWLQHDESEEINDSFKGTLNRIPSYKFVFLGPQLAARLYRPTTPTKFNANLNGLLLKMSKEHPYHILYQVITLAHGVSPPSSARRKSTDAENQGRGPAALEILNVLAGSKDTLAHQAAKQMKIFVVASVNWSRYEERSQSQSSSDNGGGSRKPKAGSQYNLPTNCPLKHLTNLRIPIATSSIPIDKSLAYMDIPTLERYGSTYMIAGGVHRPKIMRVYDTNKKQHQQLFKADDEVRQDAVMEQVFTMTNDLLTRDRQAKARNLRFRTYNVVPLPERTGIIEFVEGTRGIGEWLKPAHMKYRQGMDISPADFQAKISKIQDRDPKSADLPKKYQECMTQFKPVLRHFFVEKHKDPMAWFTMRLNYARSVAVTSIVGWMVGLGDRHCSNILIDQVTGELVHIDFGIVFEDGRKLRIPEKVPFRLTNDIVDGLGISGIEGTFRRCSEHTLRVLRTSSSLILTVLEVFKNDPLYAWAGDPDKLQRAQGGLALPIGELIMHDANVKEKADRVLNKIKNKLGTGLSVEYTVNMLIQEARDVEHLARIYHGWAAWF</sequence>
<feature type="domain" description="FATC" evidence="20">
    <location>
        <begin position="3017"/>
        <end position="3049"/>
    </location>
</feature>
<dbReference type="GO" id="GO:0106310">
    <property type="term" value="F:protein serine kinase activity"/>
    <property type="evidence" value="ECO:0007669"/>
    <property type="project" value="RHEA"/>
</dbReference>
<dbReference type="SUPFAM" id="SSF56112">
    <property type="entry name" value="Protein kinase-like (PK-like)"/>
    <property type="match status" value="1"/>
</dbReference>
<feature type="region of interest" description="Disordered" evidence="17">
    <location>
        <begin position="2637"/>
        <end position="2662"/>
    </location>
</feature>
<dbReference type="SMART" id="SM00146">
    <property type="entry name" value="PI3Kc"/>
    <property type="match status" value="1"/>
</dbReference>
<keyword evidence="11 16" id="KW-0067">ATP-binding</keyword>
<feature type="domain" description="FAT" evidence="19">
    <location>
        <begin position="1981"/>
        <end position="2576"/>
    </location>
</feature>
<reference evidence="21 22" key="1">
    <citation type="submission" date="2013-07" db="EMBL/GenBank/DDBJ databases">
        <title>The Genome Sequence of Kwoniella mangroviensis CBS10435.</title>
        <authorList>
            <consortium name="The Broad Institute Genome Sequencing Platform"/>
            <person name="Cuomo C."/>
            <person name="Litvintseva A."/>
            <person name="Chen Y."/>
            <person name="Heitman J."/>
            <person name="Sun S."/>
            <person name="Springer D."/>
            <person name="Dromer F."/>
            <person name="Young S.K."/>
            <person name="Zeng Q."/>
            <person name="Gargeya S."/>
            <person name="Fitzgerald M."/>
            <person name="Abouelleil A."/>
            <person name="Alvarado L."/>
            <person name="Berlin A.M."/>
            <person name="Chapman S.B."/>
            <person name="Dewar J."/>
            <person name="Goldberg J."/>
            <person name="Griggs A."/>
            <person name="Gujja S."/>
            <person name="Hansen M."/>
            <person name="Howarth C."/>
            <person name="Imamovic A."/>
            <person name="Larimer J."/>
            <person name="McCowan C."/>
            <person name="Murphy C."/>
            <person name="Pearson M."/>
            <person name="Priest M."/>
            <person name="Roberts A."/>
            <person name="Saif S."/>
            <person name="Shea T."/>
            <person name="Sykes S."/>
            <person name="Wortman J."/>
            <person name="Nusbaum C."/>
            <person name="Birren B."/>
        </authorList>
    </citation>
    <scope>NUCLEOTIDE SEQUENCE [LARGE SCALE GENOMIC DNA]</scope>
    <source>
        <strain evidence="21 22">CBS 10435</strain>
    </source>
</reference>
<dbReference type="OrthoDB" id="381190at2759"/>
<evidence type="ECO:0000256" key="3">
    <source>
        <dbReference type="ARBA" id="ARBA00011370"/>
    </source>
</evidence>
<dbReference type="Proteomes" id="UP000092583">
    <property type="component" value="Unassembled WGS sequence"/>
</dbReference>
<keyword evidence="22" id="KW-1185">Reference proteome</keyword>
<keyword evidence="8 16" id="KW-0547">Nucleotide-binding</keyword>
<dbReference type="GO" id="GO:0035556">
    <property type="term" value="P:intracellular signal transduction"/>
    <property type="evidence" value="ECO:0007669"/>
    <property type="project" value="UniProtKB-ARBA"/>
</dbReference>
<dbReference type="InterPro" id="IPR000403">
    <property type="entry name" value="PI3/4_kinase_cat_dom"/>
</dbReference>
<dbReference type="CDD" id="cd05171">
    <property type="entry name" value="PIKKc_ATM"/>
    <property type="match status" value="1"/>
</dbReference>
<dbReference type="GO" id="GO:0005634">
    <property type="term" value="C:nucleus"/>
    <property type="evidence" value="ECO:0007669"/>
    <property type="project" value="UniProtKB-SubCell"/>
</dbReference>
<keyword evidence="12 16" id="KW-0539">Nucleus</keyword>
<keyword evidence="16" id="KW-0158">Chromosome</keyword>
<evidence type="ECO:0000256" key="12">
    <source>
        <dbReference type="ARBA" id="ARBA00023242"/>
    </source>
</evidence>
<evidence type="ECO:0000256" key="16">
    <source>
        <dbReference type="RuleBase" id="RU365027"/>
    </source>
</evidence>
<evidence type="ECO:0000256" key="9">
    <source>
        <dbReference type="ARBA" id="ARBA00022763"/>
    </source>
</evidence>
<organism evidence="21 22">
    <name type="scientific">Kwoniella mangroviensis CBS 10435</name>
    <dbReference type="NCBI Taxonomy" id="1331196"/>
    <lineage>
        <taxon>Eukaryota</taxon>
        <taxon>Fungi</taxon>
        <taxon>Dikarya</taxon>
        <taxon>Basidiomycota</taxon>
        <taxon>Agaricomycotina</taxon>
        <taxon>Tremellomycetes</taxon>
        <taxon>Tremellales</taxon>
        <taxon>Cryptococcaceae</taxon>
        <taxon>Kwoniella</taxon>
    </lineage>
</organism>
<dbReference type="InterPro" id="IPR011009">
    <property type="entry name" value="Kinase-like_dom_sf"/>
</dbReference>
<evidence type="ECO:0000256" key="7">
    <source>
        <dbReference type="ARBA" id="ARBA00022679"/>
    </source>
</evidence>
<comment type="subunit">
    <text evidence="3">Associates with DNA double-strand breaks.</text>
</comment>
<dbReference type="STRING" id="1331196.A0A1B9ILN1"/>
<evidence type="ECO:0000313" key="22">
    <source>
        <dbReference type="Proteomes" id="UP000092583"/>
    </source>
</evidence>
<name>A0A1B9ILN1_9TREE</name>
<evidence type="ECO:0000256" key="13">
    <source>
        <dbReference type="ARBA" id="ARBA00025079"/>
    </source>
</evidence>
<dbReference type="GO" id="GO:0004674">
    <property type="term" value="F:protein serine/threonine kinase activity"/>
    <property type="evidence" value="ECO:0007669"/>
    <property type="project" value="UniProtKB-KW"/>
</dbReference>
<dbReference type="PANTHER" id="PTHR37079">
    <property type="entry name" value="SERINE/THREONINE-PROTEIN KINASE ATM"/>
    <property type="match status" value="1"/>
</dbReference>
<evidence type="ECO:0000256" key="11">
    <source>
        <dbReference type="ARBA" id="ARBA00022840"/>
    </source>
</evidence>
<dbReference type="InterPro" id="IPR021668">
    <property type="entry name" value="TAN"/>
</dbReference>
<feature type="domain" description="PI3K/PI4K catalytic" evidence="18">
    <location>
        <begin position="2699"/>
        <end position="3016"/>
    </location>
</feature>
<dbReference type="GO" id="GO:0005524">
    <property type="term" value="F:ATP binding"/>
    <property type="evidence" value="ECO:0007669"/>
    <property type="project" value="UniProtKB-KW"/>
</dbReference>
<evidence type="ECO:0000256" key="10">
    <source>
        <dbReference type="ARBA" id="ARBA00022777"/>
    </source>
</evidence>
<dbReference type="PROSITE" id="PS51189">
    <property type="entry name" value="FAT"/>
    <property type="match status" value="1"/>
</dbReference>
<dbReference type="InterPro" id="IPR016024">
    <property type="entry name" value="ARM-type_fold"/>
</dbReference>
<feature type="region of interest" description="Disordered" evidence="17">
    <location>
        <begin position="2426"/>
        <end position="2460"/>
    </location>
</feature>
<comment type="similarity">
    <text evidence="2 16">Belongs to the PI3/PI4-kinase family. ATM subfamily.</text>
</comment>
<evidence type="ECO:0000256" key="2">
    <source>
        <dbReference type="ARBA" id="ARBA00010769"/>
    </source>
</evidence>
<dbReference type="PROSITE" id="PS51190">
    <property type="entry name" value="FATC"/>
    <property type="match status" value="1"/>
</dbReference>
<dbReference type="SMART" id="SM01342">
    <property type="entry name" value="TAN"/>
    <property type="match status" value="1"/>
</dbReference>
<evidence type="ECO:0000259" key="19">
    <source>
        <dbReference type="PROSITE" id="PS51189"/>
    </source>
</evidence>
<dbReference type="InterPro" id="IPR003152">
    <property type="entry name" value="FATC_dom"/>
</dbReference>
<dbReference type="InterPro" id="IPR044107">
    <property type="entry name" value="PIKKc_ATM"/>
</dbReference>